<keyword evidence="1" id="KW-0472">Membrane</keyword>
<evidence type="ECO:0000313" key="5">
    <source>
        <dbReference type="Proteomes" id="UP000594569"/>
    </source>
</evidence>
<feature type="transmembrane region" description="Helical" evidence="1">
    <location>
        <begin position="64"/>
        <end position="90"/>
    </location>
</feature>
<keyword evidence="1" id="KW-0812">Transmembrane</keyword>
<dbReference type="RefSeq" id="WP_029178224.1">
    <property type="nucleotide sequence ID" value="NZ_CP065430.1"/>
</dbReference>
<dbReference type="EMBL" id="CP065430">
    <property type="protein sequence ID" value="QPO26970.1"/>
    <property type="molecule type" value="Genomic_DNA"/>
</dbReference>
<evidence type="ECO:0000313" key="2">
    <source>
        <dbReference type="EMBL" id="QPO26970.1"/>
    </source>
</evidence>
<organism evidence="3 4">
    <name type="scientific">Streptococcus suis</name>
    <dbReference type="NCBI Taxonomy" id="1307"/>
    <lineage>
        <taxon>Bacteria</taxon>
        <taxon>Bacillati</taxon>
        <taxon>Bacillota</taxon>
        <taxon>Bacilli</taxon>
        <taxon>Lactobacillales</taxon>
        <taxon>Streptococcaceae</taxon>
        <taxon>Streptococcus</taxon>
    </lineage>
</organism>
<dbReference type="EMBL" id="RSDG01000102">
    <property type="protein sequence ID" value="RRR43067.1"/>
    <property type="molecule type" value="Genomic_DNA"/>
</dbReference>
<evidence type="ECO:0000256" key="1">
    <source>
        <dbReference type="SAM" id="Phobius"/>
    </source>
</evidence>
<gene>
    <name evidence="3" type="ORF">EJA00_10395</name>
    <name evidence="2" type="ORF">I5V48_02190</name>
</gene>
<dbReference type="Proteomes" id="UP000594569">
    <property type="component" value="Chromosome"/>
</dbReference>
<feature type="transmembrane region" description="Helical" evidence="1">
    <location>
        <begin position="38"/>
        <end position="58"/>
    </location>
</feature>
<accession>A0A0M9FEC6</accession>
<reference evidence="3 4" key="2">
    <citation type="submission" date="2018-12" db="EMBL/GenBank/DDBJ databases">
        <title>Whole-genome sequences of fifteen clinical Streptococcus suis strains isolated from pigs between 2006 and 2018.</title>
        <authorList>
            <person name="Stevens M.J.A."/>
            <person name="Cernela N."/>
            <person name="Spoerry Serrano N."/>
            <person name="Schmitt S."/>
            <person name="Schrenzel J."/>
            <person name="Stephan R."/>
        </authorList>
    </citation>
    <scope>NUCLEOTIDE SEQUENCE [LARGE SCALE GENOMIC DNA]</scope>
    <source>
        <strain evidence="3 4">SS1014</strain>
    </source>
</reference>
<protein>
    <submittedName>
        <fullName evidence="3">Uncharacterized protein</fullName>
    </submittedName>
</protein>
<evidence type="ECO:0000313" key="3">
    <source>
        <dbReference type="EMBL" id="RRR43067.1"/>
    </source>
</evidence>
<keyword evidence="1" id="KW-1133">Transmembrane helix</keyword>
<reference evidence="2 5" key="3">
    <citation type="submission" date="2020-12" db="EMBL/GenBank/DDBJ databases">
        <title>Nonconservative transfer and diversity of a new family of integrative and conjugative elements associated with antibiotic resistance in zoonotic pathogen Streptococcus suis.</title>
        <authorList>
            <person name="Huang J."/>
        </authorList>
    </citation>
    <scope>NUCLEOTIDE SEQUENCE [LARGE SCALE GENOMIC DNA]</scope>
    <source>
        <strain evidence="2 5">YZDH1</strain>
    </source>
</reference>
<reference evidence="3 4" key="1">
    <citation type="submission" date="2018-11" db="EMBL/GenBank/DDBJ databases">
        <authorList>
            <person name="Stevens M.J."/>
            <person name="Cernela N."/>
            <person name="Spoerry Serrano N."/>
            <person name="Schmitt S."/>
            <person name="Schrenzel J."/>
            <person name="Stephan R."/>
        </authorList>
    </citation>
    <scope>NUCLEOTIDE SEQUENCE [LARGE SCALE GENOMIC DNA]</scope>
    <source>
        <strain evidence="3 4">SS1014</strain>
    </source>
</reference>
<dbReference type="Proteomes" id="UP000273973">
    <property type="component" value="Unassembled WGS sequence"/>
</dbReference>
<evidence type="ECO:0000313" key="4">
    <source>
        <dbReference type="Proteomes" id="UP000273973"/>
    </source>
</evidence>
<feature type="transmembrane region" description="Helical" evidence="1">
    <location>
        <begin position="6"/>
        <end position="26"/>
    </location>
</feature>
<proteinExistence type="predicted"/>
<dbReference type="AlphaFoldDB" id="A0A0M9FEC6"/>
<name>A0A0M9FEC6_STRSU</name>
<sequence>MEELLQPLVALGGFGYFNYWLSIRLSDMDLGGESDKKYLIALMTSLDYTFYLIVSNYIEGVVKRILVAMLLAVIFSLAFPFLIKLLYWVINRLRSVGNQPEMVPLSVKDDMFNDDKDRCFIFDFEGNLISSGAMGMLSGKNEEFSMKLYPYFASHEEHSIRNEEALYQFLEQKNLEARVYLNFEKKIKIIYF</sequence>